<dbReference type="AlphaFoldDB" id="A0A117IL57"/>
<evidence type="ECO:0000313" key="3">
    <source>
        <dbReference type="Proteomes" id="UP000069654"/>
    </source>
</evidence>
<dbReference type="OMA" id="GICALSM"/>
<evidence type="ECO:0000256" key="1">
    <source>
        <dbReference type="SAM" id="Phobius"/>
    </source>
</evidence>
<evidence type="ECO:0000313" key="2">
    <source>
        <dbReference type="EMBL" id="GAT13161.1"/>
    </source>
</evidence>
<dbReference type="EMBL" id="BCTB01000001">
    <property type="protein sequence ID" value="GAT13161.1"/>
    <property type="molecule type" value="Genomic_DNA"/>
</dbReference>
<organism evidence="2 3">
    <name type="scientific">Mycolicibacterium thermoresistibile</name>
    <name type="common">Mycobacterium thermoresistibile</name>
    <dbReference type="NCBI Taxonomy" id="1797"/>
    <lineage>
        <taxon>Bacteria</taxon>
        <taxon>Bacillati</taxon>
        <taxon>Actinomycetota</taxon>
        <taxon>Actinomycetes</taxon>
        <taxon>Mycobacteriales</taxon>
        <taxon>Mycobacteriaceae</taxon>
        <taxon>Mycolicibacterium</taxon>
    </lineage>
</organism>
<protein>
    <submittedName>
        <fullName evidence="2">Membrane protein</fullName>
    </submittedName>
</protein>
<dbReference type="InterPro" id="IPR049790">
    <property type="entry name" value="Rv3655c/TadE"/>
</dbReference>
<comment type="caution">
    <text evidence="2">The sequence shown here is derived from an EMBL/GenBank/DDBJ whole genome shotgun (WGS) entry which is preliminary data.</text>
</comment>
<keyword evidence="1" id="KW-0812">Transmembrane</keyword>
<name>A0A117IL57_MYCTH</name>
<dbReference type="RefSeq" id="WP_003925187.1">
    <property type="nucleotide sequence ID" value="NZ_BCTB01000001.1"/>
</dbReference>
<keyword evidence="1" id="KW-1133">Transmembrane helix</keyword>
<feature type="transmembrane region" description="Helical" evidence="1">
    <location>
        <begin position="12"/>
        <end position="33"/>
    </location>
</feature>
<sequence length="108" mass="10943">MSDRGAVTVEAAFALAAVVAVLVLCVAGLSAVSMQVRCIDAAREAARLAARGDDAAAMRAARTVAPDGAGVELRRDGQWVRARISTRSALLPRVTIAAEAVSAAEPGG</sequence>
<gene>
    <name evidence="2" type="ORF">RMCT_0133</name>
</gene>
<dbReference type="Proteomes" id="UP000069654">
    <property type="component" value="Unassembled WGS sequence"/>
</dbReference>
<reference evidence="2 3" key="1">
    <citation type="journal article" date="2016" name="Genome Announc.">
        <title>Draft Genome Sequences of Five Rapidly Growing Mycobacterium Species, M. thermoresistibile, M. fortuitum subsp. acetamidolyticum, M. canariasense, M. brisbanense, and M. novocastrense.</title>
        <authorList>
            <person name="Katahira K."/>
            <person name="Ogura Y."/>
            <person name="Gotoh Y."/>
            <person name="Hayashi T."/>
        </authorList>
    </citation>
    <scope>NUCLEOTIDE SEQUENCE [LARGE SCALE GENOMIC DNA]</scope>
    <source>
        <strain evidence="2 3">JCM6362</strain>
    </source>
</reference>
<proteinExistence type="predicted"/>
<accession>A0A117IL57</accession>
<dbReference type="STRING" id="1797.RMCT_0133"/>
<dbReference type="NCBIfam" id="NF041390">
    <property type="entry name" value="TadE_Rv3655c"/>
    <property type="match status" value="1"/>
</dbReference>
<dbReference type="OrthoDB" id="4481209at2"/>
<reference evidence="3" key="2">
    <citation type="submission" date="2016-02" db="EMBL/GenBank/DDBJ databases">
        <title>Draft genome sequence of five rapidly growing Mycobacterium species.</title>
        <authorList>
            <person name="Katahira K."/>
            <person name="Gotou Y."/>
            <person name="Iida K."/>
            <person name="Ogura Y."/>
            <person name="Hayashi T."/>
        </authorList>
    </citation>
    <scope>NUCLEOTIDE SEQUENCE [LARGE SCALE GENOMIC DNA]</scope>
    <source>
        <strain evidence="3">JCM6362</strain>
    </source>
</reference>
<keyword evidence="1" id="KW-0472">Membrane</keyword>